<dbReference type="OrthoDB" id="9785549at2"/>
<evidence type="ECO:0000256" key="2">
    <source>
        <dbReference type="HAMAP-Rule" id="MF_00055"/>
    </source>
</evidence>
<dbReference type="PANTHER" id="PTHR11060:SF0">
    <property type="entry name" value="PROTEIN MEMO1"/>
    <property type="match status" value="1"/>
</dbReference>
<name>D5V2M3_ARCNC</name>
<sequence precursor="true">MIKNKMNFSGTFYPDDKKELLKYFEVFTANEEKIKLDINPRAIIVPHAGYIYSGSVANVAYNLSKDTKPKRVIVIGPSHRYFLQGASIAQFDSYETPLGDLVIDKEFGSKLIEKYDFLHFVEDAHMEHSTETQIPFIKNYFDVKVLEIVYGKIDAKELSLLVLELLKDKDNFLVISTDLSHFYTLDEANILDGICIDAIKNQDIEKLTKDCEACGKEGVKALLQTAKVFDYKVKFLDYKTSYEITKDKSKVVGYASFLVGESIVI</sequence>
<organism evidence="3 4">
    <name type="scientific">Arcobacter nitrofigilis (strain ATCC 33309 / DSM 7299 / CCUG 15893 / LMG 7604 / NCTC 12251 / CI)</name>
    <name type="common">Campylobacter nitrofigilis</name>
    <dbReference type="NCBI Taxonomy" id="572480"/>
    <lineage>
        <taxon>Bacteria</taxon>
        <taxon>Pseudomonadati</taxon>
        <taxon>Campylobacterota</taxon>
        <taxon>Epsilonproteobacteria</taxon>
        <taxon>Campylobacterales</taxon>
        <taxon>Arcobacteraceae</taxon>
        <taxon>Arcobacter</taxon>
    </lineage>
</organism>
<dbReference type="Proteomes" id="UP000000939">
    <property type="component" value="Chromosome"/>
</dbReference>
<comment type="similarity">
    <text evidence="1 2">Belongs to the MEMO1 family.</text>
</comment>
<keyword evidence="4" id="KW-1185">Reference proteome</keyword>
<dbReference type="HAMAP" id="MF_00055">
    <property type="entry name" value="MEMO1"/>
    <property type="match status" value="1"/>
</dbReference>
<dbReference type="RefSeq" id="WP_013134600.1">
    <property type="nucleotide sequence ID" value="NC_014166.1"/>
</dbReference>
<accession>D5V2M3</accession>
<dbReference type="Pfam" id="PF01875">
    <property type="entry name" value="Memo"/>
    <property type="match status" value="1"/>
</dbReference>
<evidence type="ECO:0000313" key="4">
    <source>
        <dbReference type="Proteomes" id="UP000000939"/>
    </source>
</evidence>
<dbReference type="KEGG" id="ant:Arnit_0791"/>
<gene>
    <name evidence="3" type="ordered locus">Arnit_0791</name>
</gene>
<dbReference type="STRING" id="572480.Arnit_0791"/>
<protein>
    <recommendedName>
        <fullName evidence="2">MEMO1 family protein Arnit_0791</fullName>
    </recommendedName>
</protein>
<dbReference type="eggNOG" id="COG1355">
    <property type="taxonomic scope" value="Bacteria"/>
</dbReference>
<evidence type="ECO:0000256" key="1">
    <source>
        <dbReference type="ARBA" id="ARBA00006315"/>
    </source>
</evidence>
<dbReference type="CDD" id="cd07361">
    <property type="entry name" value="MEMO_like"/>
    <property type="match status" value="1"/>
</dbReference>
<dbReference type="Gene3D" id="3.40.830.10">
    <property type="entry name" value="LigB-like"/>
    <property type="match status" value="1"/>
</dbReference>
<evidence type="ECO:0000313" key="3">
    <source>
        <dbReference type="EMBL" id="ADG92455.1"/>
    </source>
</evidence>
<dbReference type="HOGENOM" id="CLU_038085_2_0_7"/>
<dbReference type="InterPro" id="IPR002737">
    <property type="entry name" value="MEMO1_fam"/>
</dbReference>
<dbReference type="AlphaFoldDB" id="D5V2M3"/>
<dbReference type="PANTHER" id="PTHR11060">
    <property type="entry name" value="PROTEIN MEMO1"/>
    <property type="match status" value="1"/>
</dbReference>
<dbReference type="NCBIfam" id="TIGR04336">
    <property type="entry name" value="AmmeMemoSam_B"/>
    <property type="match status" value="1"/>
</dbReference>
<reference evidence="3 4" key="1">
    <citation type="journal article" date="2010" name="Stand. Genomic Sci.">
        <title>Complete genome sequence of Arcobacter nitrofigilis type strain (CI).</title>
        <authorList>
            <person name="Pati A."/>
            <person name="Gronow S."/>
            <person name="Lapidus A."/>
            <person name="Copeland A."/>
            <person name="Glavina Del Rio T."/>
            <person name="Nolan M."/>
            <person name="Lucas S."/>
            <person name="Tice H."/>
            <person name="Cheng J.F."/>
            <person name="Han C."/>
            <person name="Chertkov O."/>
            <person name="Bruce D."/>
            <person name="Tapia R."/>
            <person name="Goodwin L."/>
            <person name="Pitluck S."/>
            <person name="Liolios K."/>
            <person name="Ivanova N."/>
            <person name="Mavromatis K."/>
            <person name="Chen A."/>
            <person name="Palaniappan K."/>
            <person name="Land M."/>
            <person name="Hauser L."/>
            <person name="Chang Y.J."/>
            <person name="Jeffries C.D."/>
            <person name="Detter J.C."/>
            <person name="Rohde M."/>
            <person name="Goker M."/>
            <person name="Bristow J."/>
            <person name="Eisen J.A."/>
            <person name="Markowitz V."/>
            <person name="Hugenholtz P."/>
            <person name="Klenk H.P."/>
            <person name="Kyrpides N.C."/>
        </authorList>
    </citation>
    <scope>NUCLEOTIDE SEQUENCE [LARGE SCALE GENOMIC DNA]</scope>
    <source>
        <strain evidence="4">ATCC 33309 / DSM 7299 / CCUG 15893 / LMG 7604 / NCTC 12251 / CI</strain>
    </source>
</reference>
<dbReference type="EMBL" id="CP001999">
    <property type="protein sequence ID" value="ADG92455.1"/>
    <property type="molecule type" value="Genomic_DNA"/>
</dbReference>
<proteinExistence type="inferred from homology"/>